<organism evidence="1">
    <name type="scientific">marine sediment metagenome</name>
    <dbReference type="NCBI Taxonomy" id="412755"/>
    <lineage>
        <taxon>unclassified sequences</taxon>
        <taxon>metagenomes</taxon>
        <taxon>ecological metagenomes</taxon>
    </lineage>
</organism>
<name>X1UNG7_9ZZZZ</name>
<comment type="caution">
    <text evidence="1">The sequence shown here is derived from an EMBL/GenBank/DDBJ whole genome shotgun (WGS) entry which is preliminary data.</text>
</comment>
<reference evidence="1" key="1">
    <citation type="journal article" date="2014" name="Front. Microbiol.">
        <title>High frequency of phylogenetically diverse reductive dehalogenase-homologous genes in deep subseafloor sedimentary metagenomes.</title>
        <authorList>
            <person name="Kawai M."/>
            <person name="Futagami T."/>
            <person name="Toyoda A."/>
            <person name="Takaki Y."/>
            <person name="Nishi S."/>
            <person name="Hori S."/>
            <person name="Arai W."/>
            <person name="Tsubouchi T."/>
            <person name="Morono Y."/>
            <person name="Uchiyama I."/>
            <person name="Ito T."/>
            <person name="Fujiyama A."/>
            <person name="Inagaki F."/>
            <person name="Takami H."/>
        </authorList>
    </citation>
    <scope>NUCLEOTIDE SEQUENCE</scope>
    <source>
        <strain evidence="1">Expedition CK06-06</strain>
    </source>
</reference>
<dbReference type="EMBL" id="BARW01021324">
    <property type="protein sequence ID" value="GAJ01436.1"/>
    <property type="molecule type" value="Genomic_DNA"/>
</dbReference>
<evidence type="ECO:0000313" key="1">
    <source>
        <dbReference type="EMBL" id="GAJ01436.1"/>
    </source>
</evidence>
<sequence>MADKFQIPYVNTNERNDFHKLLDDINRYEVEQKRPLLSVVVVNETYMPGKGFFRLARELKLQKLDVDDDGFALRERAELFNYWKNHDDPDT</sequence>
<gene>
    <name evidence="1" type="ORF">S12H4_35841</name>
</gene>
<dbReference type="AlphaFoldDB" id="X1UNG7"/>
<proteinExistence type="predicted"/>
<protein>
    <submittedName>
        <fullName evidence="1">Uncharacterized protein</fullName>
    </submittedName>
</protein>
<accession>X1UNG7</accession>